<evidence type="ECO:0000313" key="4">
    <source>
        <dbReference type="Proteomes" id="UP001140562"/>
    </source>
</evidence>
<reference evidence="3" key="1">
    <citation type="submission" date="2022-10" db="EMBL/GenBank/DDBJ databases">
        <title>Tapping the CABI collections for fungal endophytes: first genome assemblies for Collariella, Neodidymelliopsis, Ascochyta clinopodiicola, Didymella pomorum, Didymosphaeria variabile, Neocosmospora piperis and Neocucurbitaria cava.</title>
        <authorList>
            <person name="Hill R."/>
        </authorList>
    </citation>
    <scope>NUCLEOTIDE SEQUENCE</scope>
    <source>
        <strain evidence="3">IMI 360193</strain>
    </source>
</reference>
<dbReference type="InterPro" id="IPR025676">
    <property type="entry name" value="Clr5_dom"/>
</dbReference>
<keyword evidence="4" id="KW-1185">Reference proteome</keyword>
<dbReference type="PANTHER" id="PTHR38788">
    <property type="entry name" value="CLR5 DOMAIN-CONTAINING PROTEIN"/>
    <property type="match status" value="1"/>
</dbReference>
<proteinExistence type="predicted"/>
<dbReference type="OrthoDB" id="5986190at2759"/>
<evidence type="ECO:0000313" key="3">
    <source>
        <dbReference type="EMBL" id="KAJ4329557.1"/>
    </source>
</evidence>
<evidence type="ECO:0000259" key="2">
    <source>
        <dbReference type="Pfam" id="PF14420"/>
    </source>
</evidence>
<sequence length="232" mass="26139">MALPPHILPTLAPAYPAQLRLPQTGYYNALPTQQPYGPYSVDQTSAFAVQALRSGAPVATTPSHNQRPSTLPAWQPGLAHSGAVHAGTSQPSSASAAHAGPASSMGPPDRPRKRKAATLRADDWEPYKKRILDLHIEQKRPLPEVKQMIEEEYKDFKAELRQYRSRISQWGKDKNVKLQEMQAIVRKRQKRKLVETDKGQLVFKVRGSKVEQQKIERWMKRHDVADSFLHAV</sequence>
<dbReference type="Proteomes" id="UP001140562">
    <property type="component" value="Unassembled WGS sequence"/>
</dbReference>
<dbReference type="PANTHER" id="PTHR38788:SF3">
    <property type="entry name" value="CLR5 DOMAIN-CONTAINING PROTEIN"/>
    <property type="match status" value="1"/>
</dbReference>
<dbReference type="EMBL" id="JAPEUV010000479">
    <property type="protein sequence ID" value="KAJ4329557.1"/>
    <property type="molecule type" value="Genomic_DNA"/>
</dbReference>
<organism evidence="3 4">
    <name type="scientific">Didymella glomerata</name>
    <dbReference type="NCBI Taxonomy" id="749621"/>
    <lineage>
        <taxon>Eukaryota</taxon>
        <taxon>Fungi</taxon>
        <taxon>Dikarya</taxon>
        <taxon>Ascomycota</taxon>
        <taxon>Pezizomycotina</taxon>
        <taxon>Dothideomycetes</taxon>
        <taxon>Pleosporomycetidae</taxon>
        <taxon>Pleosporales</taxon>
        <taxon>Pleosporineae</taxon>
        <taxon>Didymellaceae</taxon>
        <taxon>Didymella</taxon>
    </lineage>
</organism>
<gene>
    <name evidence="3" type="ORF">N0V87_010753</name>
</gene>
<feature type="domain" description="Clr5" evidence="2">
    <location>
        <begin position="121"/>
        <end position="174"/>
    </location>
</feature>
<feature type="compositionally biased region" description="Low complexity" evidence="1">
    <location>
        <begin position="91"/>
        <end position="107"/>
    </location>
</feature>
<comment type="caution">
    <text evidence="3">The sequence shown here is derived from an EMBL/GenBank/DDBJ whole genome shotgun (WGS) entry which is preliminary data.</text>
</comment>
<protein>
    <recommendedName>
        <fullName evidence="2">Clr5 domain-containing protein</fullName>
    </recommendedName>
</protein>
<dbReference type="AlphaFoldDB" id="A0A9W9BUD6"/>
<feature type="compositionally biased region" description="Polar residues" evidence="1">
    <location>
        <begin position="60"/>
        <end position="69"/>
    </location>
</feature>
<name>A0A9W9BUD6_9PLEO</name>
<dbReference type="Pfam" id="PF14420">
    <property type="entry name" value="Clr5"/>
    <property type="match status" value="1"/>
</dbReference>
<evidence type="ECO:0000256" key="1">
    <source>
        <dbReference type="SAM" id="MobiDB-lite"/>
    </source>
</evidence>
<feature type="region of interest" description="Disordered" evidence="1">
    <location>
        <begin position="57"/>
        <end position="121"/>
    </location>
</feature>
<accession>A0A9W9BUD6</accession>